<dbReference type="Proteomes" id="UP000786989">
    <property type="component" value="Unassembled WGS sequence"/>
</dbReference>
<dbReference type="SUPFAM" id="SSF47413">
    <property type="entry name" value="lambda repressor-like DNA-binding domains"/>
    <property type="match status" value="1"/>
</dbReference>
<reference evidence="2" key="2">
    <citation type="submission" date="2021-09" db="EMBL/GenBank/DDBJ databases">
        <authorList>
            <person name="Gilroy R."/>
        </authorList>
    </citation>
    <scope>NUCLEOTIDE SEQUENCE</scope>
    <source>
        <strain evidence="2">ChiGjej6B6-11269</strain>
    </source>
</reference>
<sequence>MAKSIKDLREEKGYRSAREFAEALGIAASSMSRYDRDPETIPMKHAIAMADLLECSVDEIVGRTPVTSGRNELQEFYDGLLPETRALMDEFIEFARAKDEKARRQRQDEQDRKYDDLCRYYQRMFYETAYEGTRFGELVAFSTPKEERSAFESFLSEQAAAKRKPGIDLHCEGLEEELRDGYLDADGTEKHWSEDEIQSMLADERSRMDEEYGKKDEEVIARVMQAFDRQHRVTIEYSTIRL</sequence>
<dbReference type="EMBL" id="DYWI01000151">
    <property type="protein sequence ID" value="HJF66016.1"/>
    <property type="molecule type" value="Genomic_DNA"/>
</dbReference>
<comment type="caution">
    <text evidence="2">The sequence shown here is derived from an EMBL/GenBank/DDBJ whole genome shotgun (WGS) entry which is preliminary data.</text>
</comment>
<dbReference type="AlphaFoldDB" id="A0A9D3A1U7"/>
<evidence type="ECO:0000259" key="1">
    <source>
        <dbReference type="PROSITE" id="PS50943"/>
    </source>
</evidence>
<accession>A0A9D3A1U7</accession>
<dbReference type="SMART" id="SM00530">
    <property type="entry name" value="HTH_XRE"/>
    <property type="match status" value="1"/>
</dbReference>
<dbReference type="InterPro" id="IPR001387">
    <property type="entry name" value="Cro/C1-type_HTH"/>
</dbReference>
<dbReference type="InterPro" id="IPR010982">
    <property type="entry name" value="Lambda_DNA-bd_dom_sf"/>
</dbReference>
<evidence type="ECO:0000313" key="3">
    <source>
        <dbReference type="Proteomes" id="UP000786989"/>
    </source>
</evidence>
<protein>
    <submittedName>
        <fullName evidence="2">Helix-turn-helix transcriptional regulator</fullName>
    </submittedName>
</protein>
<dbReference type="PROSITE" id="PS50943">
    <property type="entry name" value="HTH_CROC1"/>
    <property type="match status" value="1"/>
</dbReference>
<proteinExistence type="predicted"/>
<reference evidence="2" key="1">
    <citation type="journal article" date="2021" name="PeerJ">
        <title>Extensive microbial diversity within the chicken gut microbiome revealed by metagenomics and culture.</title>
        <authorList>
            <person name="Gilroy R."/>
            <person name="Ravi A."/>
            <person name="Getino M."/>
            <person name="Pursley I."/>
            <person name="Horton D.L."/>
            <person name="Alikhan N.F."/>
            <person name="Baker D."/>
            <person name="Gharbi K."/>
            <person name="Hall N."/>
            <person name="Watson M."/>
            <person name="Adriaenssens E.M."/>
            <person name="Foster-Nyarko E."/>
            <person name="Jarju S."/>
            <person name="Secka A."/>
            <person name="Antonio M."/>
            <person name="Oren A."/>
            <person name="Chaudhuri R.R."/>
            <person name="La Ragione R."/>
            <person name="Hildebrand F."/>
            <person name="Pallen M.J."/>
        </authorList>
    </citation>
    <scope>NUCLEOTIDE SEQUENCE</scope>
    <source>
        <strain evidence="2">ChiGjej6B6-11269</strain>
    </source>
</reference>
<dbReference type="Pfam" id="PF13443">
    <property type="entry name" value="HTH_26"/>
    <property type="match status" value="1"/>
</dbReference>
<dbReference type="CDD" id="cd00093">
    <property type="entry name" value="HTH_XRE"/>
    <property type="match status" value="1"/>
</dbReference>
<organism evidence="2 3">
    <name type="scientific">Slackia equolifaciens</name>
    <dbReference type="NCBI Taxonomy" id="498718"/>
    <lineage>
        <taxon>Bacteria</taxon>
        <taxon>Bacillati</taxon>
        <taxon>Actinomycetota</taxon>
        <taxon>Coriobacteriia</taxon>
        <taxon>Eggerthellales</taxon>
        <taxon>Eggerthellaceae</taxon>
        <taxon>Slackia</taxon>
    </lineage>
</organism>
<gene>
    <name evidence="2" type="ORF">K8U77_07900</name>
</gene>
<name>A0A9D3A1U7_9ACTN</name>
<evidence type="ECO:0000313" key="2">
    <source>
        <dbReference type="EMBL" id="HJF66016.1"/>
    </source>
</evidence>
<feature type="domain" description="HTH cro/C1-type" evidence="1">
    <location>
        <begin position="5"/>
        <end position="60"/>
    </location>
</feature>
<dbReference type="Gene3D" id="1.10.260.40">
    <property type="entry name" value="lambda repressor-like DNA-binding domains"/>
    <property type="match status" value="1"/>
</dbReference>
<dbReference type="GO" id="GO:0003677">
    <property type="term" value="F:DNA binding"/>
    <property type="evidence" value="ECO:0007669"/>
    <property type="project" value="InterPro"/>
</dbReference>